<proteinExistence type="predicted"/>
<evidence type="ECO:0000313" key="1">
    <source>
        <dbReference type="EMBL" id="KKN46023.1"/>
    </source>
</evidence>
<sequence length="89" mass="10211">MIGFEKFGDTWRVVLEDPDDIPLMMELEEFLASKVKPVLKKKSFPPRPAIPDPECTCGHTESSHESDFASLDNSNKCYTCLCPKWEKFK</sequence>
<reference evidence="1" key="1">
    <citation type="journal article" date="2015" name="Nature">
        <title>Complex archaea that bridge the gap between prokaryotes and eukaryotes.</title>
        <authorList>
            <person name="Spang A."/>
            <person name="Saw J.H."/>
            <person name="Jorgensen S.L."/>
            <person name="Zaremba-Niedzwiedzka K."/>
            <person name="Martijn J."/>
            <person name="Lind A.E."/>
            <person name="van Eijk R."/>
            <person name="Schleper C."/>
            <person name="Guy L."/>
            <person name="Ettema T.J."/>
        </authorList>
    </citation>
    <scope>NUCLEOTIDE SEQUENCE</scope>
</reference>
<organism evidence="1">
    <name type="scientific">marine sediment metagenome</name>
    <dbReference type="NCBI Taxonomy" id="412755"/>
    <lineage>
        <taxon>unclassified sequences</taxon>
        <taxon>metagenomes</taxon>
        <taxon>ecological metagenomes</taxon>
    </lineage>
</organism>
<dbReference type="EMBL" id="LAZR01001353">
    <property type="protein sequence ID" value="KKN46023.1"/>
    <property type="molecule type" value="Genomic_DNA"/>
</dbReference>
<name>A0A0F9TX93_9ZZZZ</name>
<accession>A0A0F9TX93</accession>
<protein>
    <submittedName>
        <fullName evidence="1">Uncharacterized protein</fullName>
    </submittedName>
</protein>
<dbReference type="AlphaFoldDB" id="A0A0F9TX93"/>
<gene>
    <name evidence="1" type="ORF">LCGC14_0677170</name>
</gene>
<comment type="caution">
    <text evidence="1">The sequence shown here is derived from an EMBL/GenBank/DDBJ whole genome shotgun (WGS) entry which is preliminary data.</text>
</comment>